<evidence type="ECO:0000259" key="5">
    <source>
        <dbReference type="Pfam" id="PF13472"/>
    </source>
</evidence>
<dbReference type="Proteomes" id="UP000095606">
    <property type="component" value="Unassembled WGS sequence"/>
</dbReference>
<reference evidence="6 7" key="1">
    <citation type="submission" date="2015-09" db="EMBL/GenBank/DDBJ databases">
        <authorList>
            <consortium name="Pathogen Informatics"/>
        </authorList>
    </citation>
    <scope>NUCLEOTIDE SEQUENCE [LARGE SCALE GENOMIC DNA]</scope>
    <source>
        <strain evidence="6 7">2789STDY5834846</strain>
    </source>
</reference>
<evidence type="ECO:0000259" key="4">
    <source>
        <dbReference type="Pfam" id="PF03629"/>
    </source>
</evidence>
<evidence type="ECO:0000256" key="3">
    <source>
        <dbReference type="SAM" id="SignalP"/>
    </source>
</evidence>
<keyword evidence="2 6" id="KW-0378">Hydrolase</keyword>
<dbReference type="CDD" id="cd01821">
    <property type="entry name" value="Rhamnogalacturan_acetylesterase_like"/>
    <property type="match status" value="1"/>
</dbReference>
<dbReference type="InterPro" id="IPR013830">
    <property type="entry name" value="SGNH_hydro"/>
</dbReference>
<dbReference type="PANTHER" id="PTHR43695">
    <property type="entry name" value="PUTATIVE (AFU_ORTHOLOGUE AFUA_2G17250)-RELATED"/>
    <property type="match status" value="1"/>
</dbReference>
<dbReference type="AlphaFoldDB" id="A0A174FE49"/>
<proteinExistence type="inferred from homology"/>
<dbReference type="EMBL" id="CZAE01000001">
    <property type="protein sequence ID" value="CUO46610.1"/>
    <property type="molecule type" value="Genomic_DNA"/>
</dbReference>
<organism evidence="6 7">
    <name type="scientific">Bacteroides faecis</name>
    <dbReference type="NCBI Taxonomy" id="674529"/>
    <lineage>
        <taxon>Bacteria</taxon>
        <taxon>Pseudomonadati</taxon>
        <taxon>Bacteroidota</taxon>
        <taxon>Bacteroidia</taxon>
        <taxon>Bacteroidales</taxon>
        <taxon>Bacteroidaceae</taxon>
        <taxon>Bacteroides</taxon>
    </lineage>
</organism>
<sequence>MVMKTKLLLIAIILFSTSSFISNRPVTVFMIGDSTMANRSIQNKNNKERGWGMMLAGCLTDRVIVDNHAASGRSTKSFINEKRWERVLDRIQPGDYVFIQFGHNDEKEDPKLHTEPGTTFDDNLRKFVAETRSKGGIPVLFNSMVRRKFYCNENGLYTDSLIDTHGDYLLSPKRIAEEKGVVFIDMNKITHDLVKQMGPEKSKELFMWVGKRKDDTHLNIKGARIVASLAIEEVGKKIPALGKEIRRYDYVVATDGSGDFFTLEEALEMIPLKGKCTVLVRSGQYGPKPPFVNKKIKITEEKGVSWGSSAAHAEKPLKNLDLYLCVGQSNMAGRGKLSPEVMDTLRNVYLLNAEDKFEPAVNPLNRYSTIGKGLGWQQLGPAYGFAKEMATKKHPIGLIVNARGGSSIRSWVKNAKQSGGYYDEAVRRTKEAMKYGTLKAIIWHQGEADCHHSEAYREKITQLMTDLRNDLGMPDLPVVVGQIAQWNWTRKPHIPEGTKPFNDMIKEISAFLPHSACVSSEGLTPLKDETDPHFDAASQIILGRRYAKEVKKLINK</sequence>
<evidence type="ECO:0000256" key="2">
    <source>
        <dbReference type="ARBA" id="ARBA00022801"/>
    </source>
</evidence>
<keyword evidence="3" id="KW-0732">Signal</keyword>
<dbReference type="InterPro" id="IPR037459">
    <property type="entry name" value="RhgT-like"/>
</dbReference>
<comment type="similarity">
    <text evidence="1">Belongs to the 'GDSL' lipolytic enzyme family.</text>
</comment>
<dbReference type="GO" id="GO:0016788">
    <property type="term" value="F:hydrolase activity, acting on ester bonds"/>
    <property type="evidence" value="ECO:0007669"/>
    <property type="project" value="UniProtKB-ARBA"/>
</dbReference>
<dbReference type="Pfam" id="PF13472">
    <property type="entry name" value="Lipase_GDSL_2"/>
    <property type="match status" value="1"/>
</dbReference>
<name>A0A174FE49_9BACE</name>
<protein>
    <submittedName>
        <fullName evidence="6">Acetyl xylan esterase A</fullName>
        <ecNumber evidence="6">3.1.1.-</ecNumber>
    </submittedName>
</protein>
<evidence type="ECO:0000313" key="6">
    <source>
        <dbReference type="EMBL" id="CUO46610.1"/>
    </source>
</evidence>
<dbReference type="PANTHER" id="PTHR43695:SF1">
    <property type="entry name" value="RHAMNOGALACTURONAN ACETYLESTERASE"/>
    <property type="match status" value="1"/>
</dbReference>
<accession>A0A174FE49</accession>
<feature type="domain" description="SGNH hydrolase-type esterase" evidence="5">
    <location>
        <begin position="31"/>
        <end position="224"/>
    </location>
</feature>
<evidence type="ECO:0000256" key="1">
    <source>
        <dbReference type="ARBA" id="ARBA00008668"/>
    </source>
</evidence>
<dbReference type="SUPFAM" id="SSF52266">
    <property type="entry name" value="SGNH hydrolase"/>
    <property type="match status" value="2"/>
</dbReference>
<dbReference type="InterPro" id="IPR036514">
    <property type="entry name" value="SGNH_hydro_sf"/>
</dbReference>
<dbReference type="Gene3D" id="3.40.50.1110">
    <property type="entry name" value="SGNH hydrolase"/>
    <property type="match status" value="2"/>
</dbReference>
<feature type="chain" id="PRO_5008021586" evidence="3">
    <location>
        <begin position="22"/>
        <end position="556"/>
    </location>
</feature>
<feature type="signal peptide" evidence="3">
    <location>
        <begin position="1"/>
        <end position="21"/>
    </location>
</feature>
<evidence type="ECO:0000313" key="7">
    <source>
        <dbReference type="Proteomes" id="UP000095606"/>
    </source>
</evidence>
<dbReference type="Pfam" id="PF03629">
    <property type="entry name" value="SASA"/>
    <property type="match status" value="1"/>
</dbReference>
<gene>
    <name evidence="6" type="primary">rhgT_3</name>
    <name evidence="6" type="ORF">ERS852461_00360</name>
</gene>
<dbReference type="EC" id="3.1.1.-" evidence="6"/>
<dbReference type="InterPro" id="IPR005181">
    <property type="entry name" value="SASA"/>
</dbReference>
<feature type="domain" description="Sialate O-acetylesterase" evidence="4">
    <location>
        <begin position="320"/>
        <end position="550"/>
    </location>
</feature>